<protein>
    <submittedName>
        <fullName evidence="1">Class I SAM-dependent methyltransferase</fullName>
        <ecNumber evidence="1">2.1.1.-</ecNumber>
    </submittedName>
</protein>
<name>A0ABU7GYQ1_9SPHI</name>
<keyword evidence="2" id="KW-1185">Reference proteome</keyword>
<dbReference type="Proteomes" id="UP001337681">
    <property type="component" value="Unassembled WGS sequence"/>
</dbReference>
<sequence length="222" mass="26230">MLSQLKHFLNTKRIKNRIRSIENCSTLLDVAIFKIKNEKLNGLNFLEIGVFKGDNAVYIYENIHQLFNIRLKYFGFDIFDDIHLLKEKYPKDLDQYNLADYPYWEFNSGQHTFNMVHKKLASTIAPENFKLIKGDTTETLKNIEQELKETIDLVFIDGCHEYEVVKSDWENISNLFKINPKLTVVFDDFTYEGVKNTHDKILETGFYLINRLNNNQFIVTLK</sequence>
<evidence type="ECO:0000313" key="2">
    <source>
        <dbReference type="Proteomes" id="UP001337681"/>
    </source>
</evidence>
<dbReference type="EC" id="2.1.1.-" evidence="1"/>
<organism evidence="1 2">
    <name type="scientific">Pedobacter flavus</name>
    <dbReference type="NCBI Taxonomy" id="3113906"/>
    <lineage>
        <taxon>Bacteria</taxon>
        <taxon>Pseudomonadati</taxon>
        <taxon>Bacteroidota</taxon>
        <taxon>Sphingobacteriia</taxon>
        <taxon>Sphingobacteriales</taxon>
        <taxon>Sphingobacteriaceae</taxon>
        <taxon>Pedobacter</taxon>
    </lineage>
</organism>
<reference evidence="1 2" key="1">
    <citation type="submission" date="2024-01" db="EMBL/GenBank/DDBJ databases">
        <title>Pedobacter sp. nov., isolated from oil-contaminated soil.</title>
        <authorList>
            <person name="Le N.T.T."/>
        </authorList>
    </citation>
    <scope>NUCLEOTIDE SEQUENCE [LARGE SCALE GENOMIC DNA]</scope>
    <source>
        <strain evidence="1 2">VNH31</strain>
    </source>
</reference>
<evidence type="ECO:0000313" key="1">
    <source>
        <dbReference type="EMBL" id="MEE1883913.1"/>
    </source>
</evidence>
<dbReference type="InterPro" id="IPR029063">
    <property type="entry name" value="SAM-dependent_MTases_sf"/>
</dbReference>
<comment type="caution">
    <text evidence="1">The sequence shown here is derived from an EMBL/GenBank/DDBJ whole genome shotgun (WGS) entry which is preliminary data.</text>
</comment>
<keyword evidence="1" id="KW-0808">Transferase</keyword>
<proteinExistence type="predicted"/>
<dbReference type="Gene3D" id="3.40.50.150">
    <property type="entry name" value="Vaccinia Virus protein VP39"/>
    <property type="match status" value="1"/>
</dbReference>
<dbReference type="SUPFAM" id="SSF53335">
    <property type="entry name" value="S-adenosyl-L-methionine-dependent methyltransferases"/>
    <property type="match status" value="1"/>
</dbReference>
<keyword evidence="1" id="KW-0489">Methyltransferase</keyword>
<dbReference type="GO" id="GO:0032259">
    <property type="term" value="P:methylation"/>
    <property type="evidence" value="ECO:0007669"/>
    <property type="project" value="UniProtKB-KW"/>
</dbReference>
<dbReference type="Pfam" id="PF13578">
    <property type="entry name" value="Methyltransf_24"/>
    <property type="match status" value="1"/>
</dbReference>
<dbReference type="EMBL" id="JAZDQU010000001">
    <property type="protein sequence ID" value="MEE1883913.1"/>
    <property type="molecule type" value="Genomic_DNA"/>
</dbReference>
<dbReference type="RefSeq" id="WP_330144838.1">
    <property type="nucleotide sequence ID" value="NZ_JAZDQU010000001.1"/>
</dbReference>
<accession>A0ABU7GYQ1</accession>
<gene>
    <name evidence="1" type="ORF">VRU49_00645</name>
</gene>
<dbReference type="GO" id="GO:0008168">
    <property type="term" value="F:methyltransferase activity"/>
    <property type="evidence" value="ECO:0007669"/>
    <property type="project" value="UniProtKB-KW"/>
</dbReference>